<organism evidence="1 2">
    <name type="scientific">Pristionchus entomophagus</name>
    <dbReference type="NCBI Taxonomy" id="358040"/>
    <lineage>
        <taxon>Eukaryota</taxon>
        <taxon>Metazoa</taxon>
        <taxon>Ecdysozoa</taxon>
        <taxon>Nematoda</taxon>
        <taxon>Chromadorea</taxon>
        <taxon>Rhabditida</taxon>
        <taxon>Rhabditina</taxon>
        <taxon>Diplogasteromorpha</taxon>
        <taxon>Diplogasteroidea</taxon>
        <taxon>Neodiplogasteridae</taxon>
        <taxon>Pristionchus</taxon>
    </lineage>
</organism>
<comment type="caution">
    <text evidence="1">The sequence shown here is derived from an EMBL/GenBank/DDBJ whole genome shotgun (WGS) entry which is preliminary data.</text>
</comment>
<protein>
    <submittedName>
        <fullName evidence="1">Uncharacterized protein</fullName>
    </submittedName>
</protein>
<dbReference type="Proteomes" id="UP001432027">
    <property type="component" value="Unassembled WGS sequence"/>
</dbReference>
<proteinExistence type="predicted"/>
<accession>A0AAV5TZS4</accession>
<evidence type="ECO:0000313" key="1">
    <source>
        <dbReference type="EMBL" id="GMS99761.1"/>
    </source>
</evidence>
<feature type="non-terminal residue" evidence="1">
    <location>
        <position position="1"/>
    </location>
</feature>
<dbReference type="AntiFam" id="ANF00062">
    <property type="entry name" value="Shadow ORF (opposite ABC transporter protein)"/>
</dbReference>
<evidence type="ECO:0000313" key="2">
    <source>
        <dbReference type="Proteomes" id="UP001432027"/>
    </source>
</evidence>
<reference evidence="1" key="1">
    <citation type="submission" date="2023-10" db="EMBL/GenBank/DDBJ databases">
        <title>Genome assembly of Pristionchus species.</title>
        <authorList>
            <person name="Yoshida K."/>
            <person name="Sommer R.J."/>
        </authorList>
    </citation>
    <scope>NUCLEOTIDE SEQUENCE</scope>
    <source>
        <strain evidence="1">RS0144</strain>
    </source>
</reference>
<dbReference type="EMBL" id="BTSX01000005">
    <property type="protein sequence ID" value="GMS99761.1"/>
    <property type="molecule type" value="Genomic_DNA"/>
</dbReference>
<dbReference type="AlphaFoldDB" id="A0AAV5TZS4"/>
<gene>
    <name evidence="1" type="ORF">PENTCL1PPCAC_21936</name>
</gene>
<keyword evidence="2" id="KW-1185">Reference proteome</keyword>
<name>A0AAV5TZS4_9BILA</name>
<feature type="non-terminal residue" evidence="1">
    <location>
        <position position="66"/>
    </location>
</feature>
<sequence>SRRRMVGLRMSALAIAIRCFCPPESCIPLWPTSVSSALGIFMTNLAAFAVSSAFMTSSSFTSQVIP</sequence>